<dbReference type="NCBIfam" id="TIGR00379">
    <property type="entry name" value="cobB"/>
    <property type="match status" value="1"/>
</dbReference>
<dbReference type="Pfam" id="PF01656">
    <property type="entry name" value="CbiA"/>
    <property type="match status" value="1"/>
</dbReference>
<dbReference type="GO" id="GO:0005524">
    <property type="term" value="F:ATP binding"/>
    <property type="evidence" value="ECO:0007669"/>
    <property type="project" value="UniProtKB-UniRule"/>
</dbReference>
<comment type="similarity">
    <text evidence="8">Belongs to the CobB/CbiA family.</text>
</comment>
<keyword evidence="5 8" id="KW-0067">ATP-binding</keyword>
<keyword evidence="3 8" id="KW-0436">Ligase</keyword>
<feature type="domain" description="CobB/CobQ-like glutamine amidotransferase" evidence="10">
    <location>
        <begin position="257"/>
        <end position="448"/>
    </location>
</feature>
<keyword evidence="7 8" id="KW-0315">Glutamine amidotransferase</keyword>
<evidence type="ECO:0000256" key="8">
    <source>
        <dbReference type="HAMAP-Rule" id="MF_00027"/>
    </source>
</evidence>
<dbReference type="SUPFAM" id="SSF52317">
    <property type="entry name" value="Class I glutamine amidotransferase-like"/>
    <property type="match status" value="1"/>
</dbReference>
<feature type="active site" description="Nucleophile" evidence="8">
    <location>
        <position position="340"/>
    </location>
</feature>
<evidence type="ECO:0000256" key="6">
    <source>
        <dbReference type="ARBA" id="ARBA00022842"/>
    </source>
</evidence>
<dbReference type="InterPro" id="IPR004484">
    <property type="entry name" value="CbiA/CobB_synth"/>
</dbReference>
<dbReference type="GO" id="GO:0042242">
    <property type="term" value="F:cobyrinic acid a,c-diamide synthase activity"/>
    <property type="evidence" value="ECO:0007669"/>
    <property type="project" value="UniProtKB-UniRule"/>
</dbReference>
<gene>
    <name evidence="8" type="primary">cbiA</name>
    <name evidence="11" type="ordered locus">DP0218</name>
</gene>
<dbReference type="InterPro" id="IPR029062">
    <property type="entry name" value="Class_I_gatase-like"/>
</dbReference>
<sequence length="476" mass="52354">MRKSTASSTLRRTSMPSNTPAIIIAGTHSGSGKTTITLGIMAALKARGMRVQPFKSGPDFIDPSLHRLVTGRISRNLDLYMMEKEFCRRSFAKQATQADISIIEGVMGMFDGDRGSSHTLGEFLDIPSILVIDARAMAQSAAAIVRGFESMAGGRLIGVIANNIASPRHLQLVREAIETHCQARFLGYLPRNLDFTIPSRHLGLHLAEDNPIPETAIAQLAATVEAHIDLEALLLCAGEQAPKKQVTQKKAPPERIRIAVARDRAFCFYYEDNLDALRQAGAEIIPFSPLTDQKLPMDIAGIYLGGGYPELYGKELSENRAMREAIAETIETGMPVYAECGGFMYLTRGIEDGDLFHPLVGIFPTRARMKKSRASLGYREIHLRESCLLGPAGLAARGHEFHYSTIEEMATGTNVGITDIYRVDRGGSGYLHKNCLASYIHLHFGSNQALAENFVQFCQENFDRLRKKPCPSPSKK</sequence>
<dbReference type="EMBL" id="CR522870">
    <property type="protein sequence ID" value="CAG34947.1"/>
    <property type="molecule type" value="Genomic_DNA"/>
</dbReference>
<name>Q6ARS8_DESPS</name>
<dbReference type="Gene3D" id="3.40.50.880">
    <property type="match status" value="1"/>
</dbReference>
<evidence type="ECO:0000256" key="4">
    <source>
        <dbReference type="ARBA" id="ARBA00022741"/>
    </source>
</evidence>
<comment type="pathway">
    <text evidence="8">Cofactor biosynthesis; adenosylcobalamin biosynthesis; cob(II)yrinate a,c-diamide from sirohydrochlorin (anaerobic route): step 10/10.</text>
</comment>
<evidence type="ECO:0000256" key="3">
    <source>
        <dbReference type="ARBA" id="ARBA00022598"/>
    </source>
</evidence>
<dbReference type="HOGENOM" id="CLU_022752_2_0_7"/>
<evidence type="ECO:0000259" key="9">
    <source>
        <dbReference type="Pfam" id="PF01656"/>
    </source>
</evidence>
<keyword evidence="2 8" id="KW-0169">Cobalamin biosynthesis</keyword>
<comment type="miscellaneous">
    <text evidence="8">The a and c carboxylates of cobyrinate are activated for nucleophilic attack via formation of a phosphorylated intermediate by ATP. CbiA catalyzes first the amidation of the c-carboxylate, and then that of the a-carboxylate.</text>
</comment>
<dbReference type="CDD" id="cd05388">
    <property type="entry name" value="CobB_N"/>
    <property type="match status" value="1"/>
</dbReference>
<dbReference type="Pfam" id="PF07685">
    <property type="entry name" value="GATase_3"/>
    <property type="match status" value="1"/>
</dbReference>
<dbReference type="PROSITE" id="PS51274">
    <property type="entry name" value="GATASE_COBBQ"/>
    <property type="match status" value="1"/>
</dbReference>
<dbReference type="PANTHER" id="PTHR43873:SF1">
    <property type="entry name" value="COBYRINATE A,C-DIAMIDE SYNTHASE"/>
    <property type="match status" value="1"/>
</dbReference>
<evidence type="ECO:0000256" key="1">
    <source>
        <dbReference type="ARBA" id="ARBA00001946"/>
    </source>
</evidence>
<feature type="site" description="Increases nucleophilicity of active site Cys" evidence="8">
    <location>
        <position position="441"/>
    </location>
</feature>
<keyword evidence="6 8" id="KW-0460">Magnesium</keyword>
<evidence type="ECO:0000313" key="11">
    <source>
        <dbReference type="EMBL" id="CAG34947.1"/>
    </source>
</evidence>
<evidence type="ECO:0000256" key="5">
    <source>
        <dbReference type="ARBA" id="ARBA00022840"/>
    </source>
</evidence>
<keyword evidence="12" id="KW-1185">Reference proteome</keyword>
<dbReference type="CDD" id="cd03130">
    <property type="entry name" value="GATase1_CobB"/>
    <property type="match status" value="1"/>
</dbReference>
<comment type="function">
    <text evidence="8">Catalyzes the ATP-dependent amidation of the two carboxylate groups at positions a and c of cobyrinate, using either L-glutamine or ammonia as the nitrogen source.</text>
</comment>
<dbReference type="SUPFAM" id="SSF52540">
    <property type="entry name" value="P-loop containing nucleoside triphosphate hydrolases"/>
    <property type="match status" value="1"/>
</dbReference>
<evidence type="ECO:0000313" key="12">
    <source>
        <dbReference type="Proteomes" id="UP000000602"/>
    </source>
</evidence>
<dbReference type="KEGG" id="dps:DP0218"/>
<dbReference type="AlphaFoldDB" id="Q6ARS8"/>
<dbReference type="eggNOG" id="COG1797">
    <property type="taxonomic scope" value="Bacteria"/>
</dbReference>
<evidence type="ECO:0000259" key="10">
    <source>
        <dbReference type="Pfam" id="PF07685"/>
    </source>
</evidence>
<protein>
    <recommendedName>
        <fullName evidence="8">Cobyrinate a,c-diamide synthase</fullName>
        <ecNumber evidence="8">6.3.5.11</ecNumber>
    </recommendedName>
    <alternativeName>
        <fullName evidence="8">Cobyrinic acid a,c-diamide synthetase</fullName>
    </alternativeName>
</protein>
<feature type="domain" description="CobQ/CobB/MinD/ParA nucleotide binding" evidence="9">
    <location>
        <begin position="22"/>
        <end position="201"/>
    </location>
</feature>
<comment type="cofactor">
    <cofactor evidence="1 8">
        <name>Mg(2+)</name>
        <dbReference type="ChEBI" id="CHEBI:18420"/>
    </cofactor>
</comment>
<dbReference type="UniPathway" id="UPA00148">
    <property type="reaction ID" value="UER00231"/>
</dbReference>
<dbReference type="Proteomes" id="UP000000602">
    <property type="component" value="Chromosome"/>
</dbReference>
<dbReference type="PANTHER" id="PTHR43873">
    <property type="entry name" value="COBYRINATE A,C-DIAMIDE SYNTHASE"/>
    <property type="match status" value="1"/>
</dbReference>
<accession>Q6ARS8</accession>
<dbReference type="GO" id="GO:0009236">
    <property type="term" value="P:cobalamin biosynthetic process"/>
    <property type="evidence" value="ECO:0007669"/>
    <property type="project" value="UniProtKB-UniRule"/>
</dbReference>
<dbReference type="Gene3D" id="3.40.50.300">
    <property type="entry name" value="P-loop containing nucleotide triphosphate hydrolases"/>
    <property type="match status" value="2"/>
</dbReference>
<evidence type="ECO:0000256" key="2">
    <source>
        <dbReference type="ARBA" id="ARBA00022573"/>
    </source>
</evidence>
<keyword evidence="4 8" id="KW-0547">Nucleotide-binding</keyword>
<proteinExistence type="inferred from homology"/>
<dbReference type="STRING" id="177439.DP0218"/>
<dbReference type="EC" id="6.3.5.11" evidence="8"/>
<reference evidence="12" key="1">
    <citation type="journal article" date="2004" name="Environ. Microbiol.">
        <title>The genome of Desulfotalea psychrophila, a sulfate-reducing bacterium from permanently cold Arctic sediments.</title>
        <authorList>
            <person name="Rabus R."/>
            <person name="Ruepp A."/>
            <person name="Frickey T."/>
            <person name="Rattei T."/>
            <person name="Fartmann B."/>
            <person name="Stark M."/>
            <person name="Bauer M."/>
            <person name="Zibat A."/>
            <person name="Lombardot T."/>
            <person name="Becker I."/>
            <person name="Amann J."/>
            <person name="Gellner K."/>
            <person name="Teeling H."/>
            <person name="Leuschner W.D."/>
            <person name="Gloeckner F.-O."/>
            <person name="Lupas A.N."/>
            <person name="Amann R."/>
            <person name="Klenk H.-P."/>
        </authorList>
    </citation>
    <scope>NUCLEOTIDE SEQUENCE [LARGE SCALE GENOMIC DNA]</scope>
    <source>
        <strain evidence="12">DSM 12343 / LSv54</strain>
    </source>
</reference>
<dbReference type="NCBIfam" id="NF002204">
    <property type="entry name" value="PRK01077.1"/>
    <property type="match status" value="1"/>
</dbReference>
<organism evidence="11 12">
    <name type="scientific">Desulfotalea psychrophila (strain LSv54 / DSM 12343)</name>
    <dbReference type="NCBI Taxonomy" id="177439"/>
    <lineage>
        <taxon>Bacteria</taxon>
        <taxon>Pseudomonadati</taxon>
        <taxon>Thermodesulfobacteriota</taxon>
        <taxon>Desulfobulbia</taxon>
        <taxon>Desulfobulbales</taxon>
        <taxon>Desulfocapsaceae</taxon>
        <taxon>Desulfotalea</taxon>
    </lineage>
</organism>
<comment type="catalytic activity">
    <reaction evidence="8">
        <text>cob(II)yrinate + 2 L-glutamine + 2 ATP + 2 H2O = cob(II)yrinate a,c diamide + 2 L-glutamate + 2 ADP + 2 phosphate + 2 H(+)</text>
        <dbReference type="Rhea" id="RHEA:26289"/>
        <dbReference type="ChEBI" id="CHEBI:15377"/>
        <dbReference type="ChEBI" id="CHEBI:15378"/>
        <dbReference type="ChEBI" id="CHEBI:29985"/>
        <dbReference type="ChEBI" id="CHEBI:30616"/>
        <dbReference type="ChEBI" id="CHEBI:43474"/>
        <dbReference type="ChEBI" id="CHEBI:58359"/>
        <dbReference type="ChEBI" id="CHEBI:58537"/>
        <dbReference type="ChEBI" id="CHEBI:58894"/>
        <dbReference type="ChEBI" id="CHEBI:456216"/>
        <dbReference type="EC" id="6.3.5.11"/>
    </reaction>
</comment>
<dbReference type="HAMAP" id="MF_00027">
    <property type="entry name" value="CobB_CbiA"/>
    <property type="match status" value="1"/>
</dbReference>
<comment type="domain">
    <text evidence="8">Comprises of two domains. The C-terminal domain contains the binding site for glutamine and catalyzes the hydrolysis of this substrate to glutamate and ammonia. The N-terminal domain is anticipated to bind ATP and cobyrinate and catalyzes the ultimate synthesis of the diamide product. The ammonia produced via the glutaminase domain is probably translocated to the adjacent domain via a molecular tunnel, where it reacts with an activated intermediate.</text>
</comment>
<dbReference type="InterPro" id="IPR027417">
    <property type="entry name" value="P-loop_NTPase"/>
</dbReference>
<dbReference type="InterPro" id="IPR002586">
    <property type="entry name" value="CobQ/CobB/MinD/ParA_Nub-bd_dom"/>
</dbReference>
<dbReference type="InterPro" id="IPR011698">
    <property type="entry name" value="GATase_3"/>
</dbReference>
<evidence type="ECO:0000256" key="7">
    <source>
        <dbReference type="ARBA" id="ARBA00022962"/>
    </source>
</evidence>